<evidence type="ECO:0000259" key="10">
    <source>
        <dbReference type="SMART" id="SM00235"/>
    </source>
</evidence>
<evidence type="ECO:0000256" key="2">
    <source>
        <dbReference type="ARBA" id="ARBA00004613"/>
    </source>
</evidence>
<dbReference type="Gene3D" id="2.150.10.10">
    <property type="entry name" value="Serralysin-like metalloprotease, C-terminal"/>
    <property type="match status" value="2"/>
</dbReference>
<dbReference type="InterPro" id="IPR011049">
    <property type="entry name" value="Serralysin-like_metalloprot_C"/>
</dbReference>
<evidence type="ECO:0000256" key="1">
    <source>
        <dbReference type="ARBA" id="ARBA00001913"/>
    </source>
</evidence>
<dbReference type="SMART" id="SM00235">
    <property type="entry name" value="ZnMc"/>
    <property type="match status" value="1"/>
</dbReference>
<dbReference type="InterPro" id="IPR006026">
    <property type="entry name" value="Peptidase_Metallo"/>
</dbReference>
<evidence type="ECO:0000256" key="8">
    <source>
        <dbReference type="ARBA" id="ARBA00022801"/>
    </source>
</evidence>
<keyword evidence="4" id="KW-0964">Secreted</keyword>
<dbReference type="SUPFAM" id="SSF55486">
    <property type="entry name" value="Metalloproteases ('zincins'), catalytic domain"/>
    <property type="match status" value="1"/>
</dbReference>
<dbReference type="InterPro" id="IPR001343">
    <property type="entry name" value="Hemolysn_Ca-bd"/>
</dbReference>
<evidence type="ECO:0000256" key="5">
    <source>
        <dbReference type="ARBA" id="ARBA00022670"/>
    </source>
</evidence>
<dbReference type="InterPro" id="IPR024079">
    <property type="entry name" value="MetalloPept_cat_dom_sf"/>
</dbReference>
<dbReference type="GO" id="GO:0005509">
    <property type="term" value="F:calcium ion binding"/>
    <property type="evidence" value="ECO:0007669"/>
    <property type="project" value="InterPro"/>
</dbReference>
<evidence type="ECO:0000256" key="3">
    <source>
        <dbReference type="ARBA" id="ARBA00009490"/>
    </source>
</evidence>
<evidence type="ECO:0000256" key="7">
    <source>
        <dbReference type="ARBA" id="ARBA00022737"/>
    </source>
</evidence>
<dbReference type="GO" id="GO:0008270">
    <property type="term" value="F:zinc ion binding"/>
    <property type="evidence" value="ECO:0007669"/>
    <property type="project" value="InterPro"/>
</dbReference>
<sequence>MATVDAPVNVICQCPACTSGGTHPDGKIWDDGRYVDFGSIDPNAGGTYAGKPIWEVGTISANLNRTGYDWYTNNYGELSDGVLNFGFWKNFAEISNSYYVNATGDDLFSEAMRDTFSAFNAQQRHIARTSMGLWDDLIGISFRETKSFDADINFGNTDTGGAQAYAYLPFGNIYDQSYQTTYDFSEIGRISGDVWIDGFVSSNFSPVGNSYYAVTTMIHEIGHALGLSHPGDYDALDDNDGDGEPDPITYANDAAFAQDSRQYSIMSYFDAYETGAQHVDFTLANFAYAATPLVHDIAAIQAIYGVDTTTRTGNTTYGFNSNADRAAYDFTLNTRPIVTIWDAGGRDTLNFSGWDTPSIIDLNEGAFSSGGGVIEFPTLEEVNANRAALGFAPRTQAQFDFYLQLREELGLENGLFTDNISIAYGTVIENAVGGGGDDLIVVNSVANRVDGGAGTDTVSYETATTDVTVSLNSGMGSAGAGGDRYTNIEGVIGSTFADRLSGNSAANILEGGKGDDRLTGGGGGDTFVFKFANGSTGIDRITDFGRDDVIVTDRALADPNNDGIIRVGSTGTLVLDRDTGSRVLLQNFDAGGGIEFLGEKNGLFYYGYAGDTPGISAPVTSAFAAGRVYEAPVPFAPASGAELFAPSTSEGLSSLNANAFDLSDMRLAGGSVAANGGGAGSGAAAGGSFDLALFYAPSASMHSLESLHCVLV</sequence>
<protein>
    <submittedName>
        <fullName evidence="11">Serralysin C</fullName>
        <ecNumber evidence="11">3.4.24.40</ecNumber>
    </submittedName>
</protein>
<evidence type="ECO:0000256" key="9">
    <source>
        <dbReference type="ARBA" id="ARBA00022833"/>
    </source>
</evidence>
<evidence type="ECO:0000313" key="11">
    <source>
        <dbReference type="EMBL" id="OWK30603.1"/>
    </source>
</evidence>
<dbReference type="Pfam" id="PF08548">
    <property type="entry name" value="Peptidase_M10_C"/>
    <property type="match status" value="2"/>
</dbReference>
<dbReference type="AlphaFoldDB" id="A0A245ZLK7"/>
<dbReference type="PRINTS" id="PR00313">
    <property type="entry name" value="CABNDNGRPT"/>
</dbReference>
<evidence type="ECO:0000256" key="4">
    <source>
        <dbReference type="ARBA" id="ARBA00022525"/>
    </source>
</evidence>
<feature type="domain" description="Peptidase metallopeptidase" evidence="10">
    <location>
        <begin position="84"/>
        <end position="285"/>
    </location>
</feature>
<keyword evidence="6" id="KW-0479">Metal-binding</keyword>
<dbReference type="GO" id="GO:0005615">
    <property type="term" value="C:extracellular space"/>
    <property type="evidence" value="ECO:0007669"/>
    <property type="project" value="InterPro"/>
</dbReference>
<dbReference type="SUPFAM" id="SSF51120">
    <property type="entry name" value="beta-Roll"/>
    <property type="match status" value="2"/>
</dbReference>
<evidence type="ECO:0000256" key="6">
    <source>
        <dbReference type="ARBA" id="ARBA00022723"/>
    </source>
</evidence>
<organism evidence="11 12">
    <name type="scientific">Sphingomonas mucosissima</name>
    <dbReference type="NCBI Taxonomy" id="370959"/>
    <lineage>
        <taxon>Bacteria</taxon>
        <taxon>Pseudomonadati</taxon>
        <taxon>Pseudomonadota</taxon>
        <taxon>Alphaproteobacteria</taxon>
        <taxon>Sphingomonadales</taxon>
        <taxon>Sphingomonadaceae</taxon>
        <taxon>Sphingomonas</taxon>
    </lineage>
</organism>
<dbReference type="EC" id="3.4.24.40" evidence="11"/>
<dbReference type="Gene3D" id="3.40.390.10">
    <property type="entry name" value="Collagenase (Catalytic Domain)"/>
    <property type="match status" value="1"/>
</dbReference>
<keyword evidence="5" id="KW-0645">Protease</keyword>
<dbReference type="GO" id="GO:0004222">
    <property type="term" value="F:metalloendopeptidase activity"/>
    <property type="evidence" value="ECO:0007669"/>
    <property type="project" value="InterPro"/>
</dbReference>
<dbReference type="EMBL" id="NBBJ01000002">
    <property type="protein sequence ID" value="OWK30603.1"/>
    <property type="molecule type" value="Genomic_DNA"/>
</dbReference>
<dbReference type="InterPro" id="IPR001818">
    <property type="entry name" value="Pept_M10_metallopeptidase"/>
</dbReference>
<gene>
    <name evidence="11" type="primary">prtC</name>
    <name evidence="11" type="ORF">SPMU_15910</name>
</gene>
<dbReference type="Pfam" id="PF00353">
    <property type="entry name" value="HemolysinCabind"/>
    <property type="match status" value="2"/>
</dbReference>
<proteinExistence type="inferred from homology"/>
<reference evidence="11 12" key="1">
    <citation type="submission" date="2017-03" db="EMBL/GenBank/DDBJ databases">
        <title>Genome sequence of Sphingomonas mucosissima DSM 17494.</title>
        <authorList>
            <person name="Poehlein A."/>
            <person name="Wuebbeler J.H."/>
            <person name="Steinbuechel A."/>
            <person name="Daniel R."/>
        </authorList>
    </citation>
    <scope>NUCLEOTIDE SEQUENCE [LARGE SCALE GENOMIC DNA]</scope>
    <source>
        <strain evidence="11 12">DSM 17494</strain>
    </source>
</reference>
<accession>A0A245ZLK7</accession>
<dbReference type="InterPro" id="IPR034033">
    <property type="entry name" value="Serralysin-like"/>
</dbReference>
<evidence type="ECO:0000313" key="12">
    <source>
        <dbReference type="Proteomes" id="UP000197783"/>
    </source>
</evidence>
<comment type="subcellular location">
    <subcellularLocation>
        <location evidence="2">Secreted</location>
    </subcellularLocation>
</comment>
<dbReference type="OrthoDB" id="733404at2"/>
<dbReference type="Proteomes" id="UP000197783">
    <property type="component" value="Unassembled WGS sequence"/>
</dbReference>
<comment type="caution">
    <text evidence="11">The sequence shown here is derived from an EMBL/GenBank/DDBJ whole genome shotgun (WGS) entry which is preliminary data.</text>
</comment>
<name>A0A245ZLK7_9SPHN</name>
<comment type="similarity">
    <text evidence="3">Belongs to the peptidase M10B family.</text>
</comment>
<comment type="cofactor">
    <cofactor evidence="1">
        <name>Ca(2+)</name>
        <dbReference type="ChEBI" id="CHEBI:29108"/>
    </cofactor>
</comment>
<keyword evidence="9" id="KW-0862">Zinc</keyword>
<dbReference type="Pfam" id="PF00413">
    <property type="entry name" value="Peptidase_M10"/>
    <property type="match status" value="1"/>
</dbReference>
<dbReference type="CDD" id="cd04277">
    <property type="entry name" value="ZnMc_serralysin_like"/>
    <property type="match status" value="1"/>
</dbReference>
<keyword evidence="7" id="KW-0677">Repeat</keyword>
<dbReference type="GO" id="GO:0006508">
    <property type="term" value="P:proteolysis"/>
    <property type="evidence" value="ECO:0007669"/>
    <property type="project" value="UniProtKB-KW"/>
</dbReference>
<dbReference type="GO" id="GO:0031012">
    <property type="term" value="C:extracellular matrix"/>
    <property type="evidence" value="ECO:0007669"/>
    <property type="project" value="InterPro"/>
</dbReference>
<dbReference type="InterPro" id="IPR013858">
    <property type="entry name" value="Peptidase_M10B_C"/>
</dbReference>
<dbReference type="RefSeq" id="WP_088333329.1">
    <property type="nucleotide sequence ID" value="NZ_NBBJ01000002.1"/>
</dbReference>
<keyword evidence="12" id="KW-1185">Reference proteome</keyword>
<keyword evidence="8 11" id="KW-0378">Hydrolase</keyword>